<dbReference type="InterPro" id="IPR022792">
    <property type="entry name" value="T2SS_protein-GspN"/>
</dbReference>
<evidence type="ECO:0000313" key="13">
    <source>
        <dbReference type="Proteomes" id="UP000253987"/>
    </source>
</evidence>
<comment type="similarity">
    <text evidence="2">Belongs to the GSP N family.</text>
</comment>
<name>A0A2V3ZKX0_9GAMM</name>
<keyword evidence="4" id="KW-0813">Transport</keyword>
<keyword evidence="6" id="KW-0997">Cell inner membrane</keyword>
<dbReference type="GO" id="GO:0005886">
    <property type="term" value="C:plasma membrane"/>
    <property type="evidence" value="ECO:0007669"/>
    <property type="project" value="UniProtKB-SubCell"/>
</dbReference>
<dbReference type="GO" id="GO:0015628">
    <property type="term" value="P:protein secretion by the type II secretion system"/>
    <property type="evidence" value="ECO:0007669"/>
    <property type="project" value="InterPro"/>
</dbReference>
<comment type="subcellular location">
    <subcellularLocation>
        <location evidence="1">Cell inner membrane</location>
    </subcellularLocation>
</comment>
<keyword evidence="9 11" id="KW-0472">Membrane</keyword>
<evidence type="ECO:0000256" key="8">
    <source>
        <dbReference type="ARBA" id="ARBA00022927"/>
    </source>
</evidence>
<evidence type="ECO:0000256" key="6">
    <source>
        <dbReference type="ARBA" id="ARBA00022519"/>
    </source>
</evidence>
<feature type="transmembrane region" description="Helical" evidence="11">
    <location>
        <begin position="15"/>
        <end position="40"/>
    </location>
</feature>
<keyword evidence="5" id="KW-1003">Cell membrane</keyword>
<organism evidence="12 13">
    <name type="scientific">Marinobacter vulgaris</name>
    <dbReference type="NCBI Taxonomy" id="1928331"/>
    <lineage>
        <taxon>Bacteria</taxon>
        <taxon>Pseudomonadati</taxon>
        <taxon>Pseudomonadota</taxon>
        <taxon>Gammaproteobacteria</taxon>
        <taxon>Pseudomonadales</taxon>
        <taxon>Marinobacteraceae</taxon>
        <taxon>Marinobacter</taxon>
    </lineage>
</organism>
<accession>A0A2V3ZKX0</accession>
<reference evidence="13" key="1">
    <citation type="submission" date="2018-05" db="EMBL/GenBank/DDBJ databases">
        <authorList>
            <person name="Lu D."/>
        </authorList>
    </citation>
    <scope>NUCLEOTIDE SEQUENCE [LARGE SCALE GENOMIC DNA]</scope>
    <source>
        <strain evidence="13">F01</strain>
    </source>
</reference>
<dbReference type="GO" id="GO:0015627">
    <property type="term" value="C:type II protein secretion system complex"/>
    <property type="evidence" value="ECO:0007669"/>
    <property type="project" value="InterPro"/>
</dbReference>
<sequence>MTETPAKAFLRPGKVFLLTLVGVLVYLVALVVLVPAGWLWHQASAHVQLPPEVQVRQVSGKAWSGVAGAVVAGYPVRLEWQLGMPSLSRLSLPASFSLASSQSSVDGRVSVDWQGGGTLEASGRLAVAEFEDLIRRSGGAVIEGDVTIDRLELAWQDGRVTSADGVGRWAGGSVSWPMGNSTGQATFPPMQATLDSTADGVALMIARQGGDGPAAEVDISWNGMMDLQVYKRMVDLAGQPWSESAAPGDMVFRVRQPLIPGGAL</sequence>
<proteinExistence type="inferred from homology"/>
<evidence type="ECO:0000256" key="2">
    <source>
        <dbReference type="ARBA" id="ARBA00007208"/>
    </source>
</evidence>
<dbReference type="EMBL" id="QFWX01000004">
    <property type="protein sequence ID" value="PXX91058.1"/>
    <property type="molecule type" value="Genomic_DNA"/>
</dbReference>
<evidence type="ECO:0000256" key="10">
    <source>
        <dbReference type="ARBA" id="ARBA00030772"/>
    </source>
</evidence>
<evidence type="ECO:0000256" key="1">
    <source>
        <dbReference type="ARBA" id="ARBA00004533"/>
    </source>
</evidence>
<keyword evidence="7 11" id="KW-0812">Transmembrane</keyword>
<keyword evidence="11" id="KW-1133">Transmembrane helix</keyword>
<protein>
    <recommendedName>
        <fullName evidence="3">Type II secretion system protein N</fullName>
    </recommendedName>
    <alternativeName>
        <fullName evidence="10">General secretion pathway protein N</fullName>
    </alternativeName>
</protein>
<keyword evidence="13" id="KW-1185">Reference proteome</keyword>
<dbReference type="OrthoDB" id="6359046at2"/>
<dbReference type="RefSeq" id="WP_114613280.1">
    <property type="nucleotide sequence ID" value="NZ_QFWX01000004.1"/>
</dbReference>
<reference evidence="12 13" key="2">
    <citation type="submission" date="2018-06" db="EMBL/GenBank/DDBJ databases">
        <title>Marinobactersediminissp. nov, a moderately halophilic bacterium isolated from marine solar saltern.</title>
        <authorList>
            <person name="Zhang Y."/>
        </authorList>
    </citation>
    <scope>NUCLEOTIDE SEQUENCE [LARGE SCALE GENOMIC DNA]</scope>
    <source>
        <strain evidence="12 13">F01</strain>
    </source>
</reference>
<gene>
    <name evidence="12" type="ORF">DIT71_11210</name>
</gene>
<evidence type="ECO:0000256" key="4">
    <source>
        <dbReference type="ARBA" id="ARBA00022448"/>
    </source>
</evidence>
<evidence type="ECO:0000256" key="9">
    <source>
        <dbReference type="ARBA" id="ARBA00023136"/>
    </source>
</evidence>
<evidence type="ECO:0000256" key="5">
    <source>
        <dbReference type="ARBA" id="ARBA00022475"/>
    </source>
</evidence>
<dbReference type="AlphaFoldDB" id="A0A2V3ZKX0"/>
<evidence type="ECO:0000256" key="7">
    <source>
        <dbReference type="ARBA" id="ARBA00022692"/>
    </source>
</evidence>
<evidence type="ECO:0000256" key="3">
    <source>
        <dbReference type="ARBA" id="ARBA00021563"/>
    </source>
</evidence>
<dbReference type="Pfam" id="PF01203">
    <property type="entry name" value="T2SSN"/>
    <property type="match status" value="1"/>
</dbReference>
<dbReference type="Proteomes" id="UP000253987">
    <property type="component" value="Unassembled WGS sequence"/>
</dbReference>
<evidence type="ECO:0000313" key="12">
    <source>
        <dbReference type="EMBL" id="PXX91058.1"/>
    </source>
</evidence>
<comment type="caution">
    <text evidence="12">The sequence shown here is derived from an EMBL/GenBank/DDBJ whole genome shotgun (WGS) entry which is preliminary data.</text>
</comment>
<evidence type="ECO:0000256" key="11">
    <source>
        <dbReference type="SAM" id="Phobius"/>
    </source>
</evidence>
<keyword evidence="8" id="KW-0653">Protein transport</keyword>